<feature type="non-terminal residue" evidence="1">
    <location>
        <position position="100"/>
    </location>
</feature>
<organism evidence="1">
    <name type="scientific">Tanacetum cinerariifolium</name>
    <name type="common">Dalmatian daisy</name>
    <name type="synonym">Chrysanthemum cinerariifolium</name>
    <dbReference type="NCBI Taxonomy" id="118510"/>
    <lineage>
        <taxon>Eukaryota</taxon>
        <taxon>Viridiplantae</taxon>
        <taxon>Streptophyta</taxon>
        <taxon>Embryophyta</taxon>
        <taxon>Tracheophyta</taxon>
        <taxon>Spermatophyta</taxon>
        <taxon>Magnoliopsida</taxon>
        <taxon>eudicotyledons</taxon>
        <taxon>Gunneridae</taxon>
        <taxon>Pentapetalae</taxon>
        <taxon>asterids</taxon>
        <taxon>campanulids</taxon>
        <taxon>Asterales</taxon>
        <taxon>Asteraceae</taxon>
        <taxon>Asteroideae</taxon>
        <taxon>Anthemideae</taxon>
        <taxon>Anthemidinae</taxon>
        <taxon>Tanacetum</taxon>
    </lineage>
</organism>
<gene>
    <name evidence="1" type="ORF">Tci_925820</name>
</gene>
<protein>
    <submittedName>
        <fullName evidence="1">Uncharacterized protein</fullName>
    </submittedName>
</protein>
<proteinExistence type="predicted"/>
<accession>A0A699XAK3</accession>
<feature type="non-terminal residue" evidence="1">
    <location>
        <position position="1"/>
    </location>
</feature>
<dbReference type="AlphaFoldDB" id="A0A699XAK3"/>
<sequence length="100" mass="10830">LIDDSEALIRMEPDGVLRAEVTSLTTLVRSLSNGRTPCSNCSPASVNATERVVRLKRRISSRASRLRIEWLSAEGDTPSTRAAPLKLWCSAMAMKAVSSG</sequence>
<name>A0A699XAK3_TANCI</name>
<comment type="caution">
    <text evidence="1">The sequence shown here is derived from an EMBL/GenBank/DDBJ whole genome shotgun (WGS) entry which is preliminary data.</text>
</comment>
<reference evidence="1" key="1">
    <citation type="journal article" date="2019" name="Sci. Rep.">
        <title>Draft genome of Tanacetum cinerariifolium, the natural source of mosquito coil.</title>
        <authorList>
            <person name="Yamashiro T."/>
            <person name="Shiraishi A."/>
            <person name="Satake H."/>
            <person name="Nakayama K."/>
        </authorList>
    </citation>
    <scope>NUCLEOTIDE SEQUENCE</scope>
</reference>
<dbReference type="EMBL" id="BKCJ011799286">
    <property type="protein sequence ID" value="GFD53851.1"/>
    <property type="molecule type" value="Genomic_DNA"/>
</dbReference>
<evidence type="ECO:0000313" key="1">
    <source>
        <dbReference type="EMBL" id="GFD53851.1"/>
    </source>
</evidence>